<dbReference type="PROSITE" id="PS50830">
    <property type="entry name" value="TNASE_3"/>
    <property type="match status" value="1"/>
</dbReference>
<evidence type="ECO:0000259" key="4">
    <source>
        <dbReference type="PROSITE" id="PS50830"/>
    </source>
</evidence>
<dbReference type="InterPro" id="IPR016071">
    <property type="entry name" value="Staphylococal_nuclease_OB-fold"/>
</dbReference>
<dbReference type="GO" id="GO:0016787">
    <property type="term" value="F:hydrolase activity"/>
    <property type="evidence" value="ECO:0007669"/>
    <property type="project" value="UniProtKB-KW"/>
</dbReference>
<dbReference type="EMBL" id="JACXAE010000132">
    <property type="protein sequence ID" value="MBD2778661.1"/>
    <property type="molecule type" value="Genomic_DNA"/>
</dbReference>
<keyword evidence="3" id="KW-0378">Hydrolase</keyword>
<name>A0A8J6XT04_9CYAN</name>
<proteinExistence type="predicted"/>
<dbReference type="SUPFAM" id="SSF50199">
    <property type="entry name" value="Staphylococcal nuclease"/>
    <property type="match status" value="1"/>
</dbReference>
<protein>
    <submittedName>
        <fullName evidence="5">Thermonuclease family protein</fullName>
    </submittedName>
</protein>
<organism evidence="5 6">
    <name type="scientific">Iningainema tapete BLCC-T55</name>
    <dbReference type="NCBI Taxonomy" id="2748662"/>
    <lineage>
        <taxon>Bacteria</taxon>
        <taxon>Bacillati</taxon>
        <taxon>Cyanobacteriota</taxon>
        <taxon>Cyanophyceae</taxon>
        <taxon>Nostocales</taxon>
        <taxon>Scytonemataceae</taxon>
        <taxon>Iningainema tapete</taxon>
    </lineage>
</organism>
<dbReference type="RefSeq" id="WP_190838627.1">
    <property type="nucleotide sequence ID" value="NZ_CAWPPI010000132.1"/>
</dbReference>
<gene>
    <name evidence="5" type="ORF">ICL16_43115</name>
</gene>
<reference evidence="5" key="1">
    <citation type="submission" date="2020-09" db="EMBL/GenBank/DDBJ databases">
        <title>Iningainema tapete sp. nov. (Scytonemataceae, Cyanobacteria) from greenhouses in central Florida (USA) produces two types of nodularin with biosynthetic potential for microcystin-LR and anabaenopeptins.</title>
        <authorList>
            <person name="Berthold D.E."/>
            <person name="Lefler F.W."/>
            <person name="Huang I.-S."/>
            <person name="Abdulla H."/>
            <person name="Zimba P.V."/>
            <person name="Laughinghouse H.D. IV."/>
        </authorList>
    </citation>
    <scope>NUCLEOTIDE SEQUENCE</scope>
    <source>
        <strain evidence="5">BLCCT55</strain>
    </source>
</reference>
<dbReference type="PANTHER" id="PTHR12302:SF3">
    <property type="entry name" value="SERINE_THREONINE-PROTEIN KINASE 31"/>
    <property type="match status" value="1"/>
</dbReference>
<accession>A0A8J6XT04</accession>
<evidence type="ECO:0000256" key="2">
    <source>
        <dbReference type="ARBA" id="ARBA00022759"/>
    </source>
</evidence>
<dbReference type="AlphaFoldDB" id="A0A8J6XT04"/>
<keyword evidence="1" id="KW-0540">Nuclease</keyword>
<dbReference type="Pfam" id="PF00565">
    <property type="entry name" value="SNase"/>
    <property type="match status" value="1"/>
</dbReference>
<dbReference type="PANTHER" id="PTHR12302">
    <property type="entry name" value="EBNA2 BINDING PROTEIN P100"/>
    <property type="match status" value="1"/>
</dbReference>
<feature type="domain" description="TNase-like" evidence="4">
    <location>
        <begin position="37"/>
        <end position="176"/>
    </location>
</feature>
<dbReference type="SMART" id="SM00318">
    <property type="entry name" value="SNc"/>
    <property type="match status" value="1"/>
</dbReference>
<dbReference type="InterPro" id="IPR035437">
    <property type="entry name" value="SNase_OB-fold_sf"/>
</dbReference>
<evidence type="ECO:0000313" key="6">
    <source>
        <dbReference type="Proteomes" id="UP000629098"/>
    </source>
</evidence>
<dbReference type="GO" id="GO:0004519">
    <property type="term" value="F:endonuclease activity"/>
    <property type="evidence" value="ECO:0007669"/>
    <property type="project" value="UniProtKB-KW"/>
</dbReference>
<dbReference type="Gene3D" id="2.40.50.90">
    <property type="match status" value="1"/>
</dbReference>
<dbReference type="PROSITE" id="PS51257">
    <property type="entry name" value="PROKAR_LIPOPROTEIN"/>
    <property type="match status" value="1"/>
</dbReference>
<sequence length="194" mass="21635">MALIKINNYCLLVVGLITINTLIGCNNGDKLLGKSETLPEWTVVKVSDGDTLTVRDAGDNKIKVRLACIDADETAKPGKPSQSVYAEQAKDYLQELFNQSGDKVNLKIIESDRYNRKVSEIWINSSTGEKQLVNELLVTKGLARTHTRYLSKCPSAQAIKQAEEQAKVQKIGIWSDSSSISPWEFRKKYQNRGS</sequence>
<evidence type="ECO:0000256" key="3">
    <source>
        <dbReference type="ARBA" id="ARBA00022801"/>
    </source>
</evidence>
<evidence type="ECO:0000256" key="1">
    <source>
        <dbReference type="ARBA" id="ARBA00022722"/>
    </source>
</evidence>
<keyword evidence="2" id="KW-0255">Endonuclease</keyword>
<keyword evidence="6" id="KW-1185">Reference proteome</keyword>
<dbReference type="Proteomes" id="UP000629098">
    <property type="component" value="Unassembled WGS sequence"/>
</dbReference>
<comment type="caution">
    <text evidence="5">The sequence shown here is derived from an EMBL/GenBank/DDBJ whole genome shotgun (WGS) entry which is preliminary data.</text>
</comment>
<evidence type="ECO:0000313" key="5">
    <source>
        <dbReference type="EMBL" id="MBD2778661.1"/>
    </source>
</evidence>